<name>A0A1I2X5G1_9FIRM</name>
<evidence type="ECO:0000313" key="1">
    <source>
        <dbReference type="EMBL" id="SFH08738.1"/>
    </source>
</evidence>
<evidence type="ECO:0000313" key="2">
    <source>
        <dbReference type="Proteomes" id="UP000199337"/>
    </source>
</evidence>
<dbReference type="RefSeq" id="WP_092473271.1">
    <property type="nucleotide sequence ID" value="NZ_FOOX01000016.1"/>
</dbReference>
<gene>
    <name evidence="1" type="ORF">SAMN05660649_03791</name>
</gene>
<accession>A0A1I2X5G1</accession>
<organism evidence="1 2">
    <name type="scientific">Desulfotruncus arcticus DSM 17038</name>
    <dbReference type="NCBI Taxonomy" id="1121424"/>
    <lineage>
        <taxon>Bacteria</taxon>
        <taxon>Bacillati</taxon>
        <taxon>Bacillota</taxon>
        <taxon>Clostridia</taxon>
        <taxon>Eubacteriales</taxon>
        <taxon>Desulfallaceae</taxon>
        <taxon>Desulfotruncus</taxon>
    </lineage>
</organism>
<dbReference type="AlphaFoldDB" id="A0A1I2X5G1"/>
<dbReference type="EMBL" id="FOOX01000016">
    <property type="protein sequence ID" value="SFH08738.1"/>
    <property type="molecule type" value="Genomic_DNA"/>
</dbReference>
<proteinExistence type="predicted"/>
<sequence>MLTRIFISEDPMKLQRRLKNWLDAEQPTVWNYKLDAADDKFVMIVTYMILPGEPLYRAWPGGISVSALTAS</sequence>
<dbReference type="Proteomes" id="UP000199337">
    <property type="component" value="Unassembled WGS sequence"/>
</dbReference>
<keyword evidence="2" id="KW-1185">Reference proteome</keyword>
<dbReference type="OrthoDB" id="1265391at2"/>
<reference evidence="2" key="1">
    <citation type="submission" date="2016-10" db="EMBL/GenBank/DDBJ databases">
        <authorList>
            <person name="Varghese N."/>
            <person name="Submissions S."/>
        </authorList>
    </citation>
    <scope>NUCLEOTIDE SEQUENCE [LARGE SCALE GENOMIC DNA]</scope>
    <source>
        <strain evidence="2">DSM 17038</strain>
    </source>
</reference>
<protein>
    <submittedName>
        <fullName evidence="1">Uncharacterized protein</fullName>
    </submittedName>
</protein>